<reference evidence="2" key="1">
    <citation type="submission" date="2021-01" db="EMBL/GenBank/DDBJ databases">
        <authorList>
            <person name="Corre E."/>
            <person name="Pelletier E."/>
            <person name="Niang G."/>
            <person name="Scheremetjew M."/>
            <person name="Finn R."/>
            <person name="Kale V."/>
            <person name="Holt S."/>
            <person name="Cochrane G."/>
            <person name="Meng A."/>
            <person name="Brown T."/>
            <person name="Cohen L."/>
        </authorList>
    </citation>
    <scope>NUCLEOTIDE SEQUENCE</scope>
    <source>
        <strain evidence="2">OF101</strain>
    </source>
</reference>
<evidence type="ECO:0000313" key="2">
    <source>
        <dbReference type="EMBL" id="CAD9135900.1"/>
    </source>
</evidence>
<evidence type="ECO:0000256" key="1">
    <source>
        <dbReference type="SAM" id="SignalP"/>
    </source>
</evidence>
<proteinExistence type="predicted"/>
<organism evidence="2">
    <name type="scientific">Alexandrium catenella</name>
    <name type="common">Red tide dinoflagellate</name>
    <name type="synonym">Gonyaulax catenella</name>
    <dbReference type="NCBI Taxonomy" id="2925"/>
    <lineage>
        <taxon>Eukaryota</taxon>
        <taxon>Sar</taxon>
        <taxon>Alveolata</taxon>
        <taxon>Dinophyceae</taxon>
        <taxon>Gonyaulacales</taxon>
        <taxon>Pyrocystaceae</taxon>
        <taxon>Alexandrium</taxon>
    </lineage>
</organism>
<gene>
    <name evidence="2" type="ORF">ACAT0790_LOCUS24494</name>
</gene>
<dbReference type="EMBL" id="HBGE01040575">
    <property type="protein sequence ID" value="CAD9135900.1"/>
    <property type="molecule type" value="Transcribed_RNA"/>
</dbReference>
<accession>A0A7S1MNR4</accession>
<protein>
    <submittedName>
        <fullName evidence="2">Uncharacterized protein</fullName>
    </submittedName>
</protein>
<feature type="signal peptide" evidence="1">
    <location>
        <begin position="1"/>
        <end position="28"/>
    </location>
</feature>
<dbReference type="AlphaFoldDB" id="A0A7S1MNR4"/>
<keyword evidence="1" id="KW-0732">Signal</keyword>
<feature type="chain" id="PRO_5030722480" evidence="1">
    <location>
        <begin position="29"/>
        <end position="401"/>
    </location>
</feature>
<name>A0A7S1MNR4_ALECA</name>
<sequence>MLPSRPGPSALVCRLLPLLGLCLLRVTGLRLEPTERRGPVPMRREDGSKIEGMTYNAALRPSGPRVEPEGRHIQVLNIDPPKGLTDRIKFFFRPLVALGVLHNATVHILGGSRGPKLWLAQKHTAEIADDWGRYFDLSANGGNPWNELVNFRGCKVVSHHLSEQEWTGIFNDGSLCVNVESSFKAGLLELQWLAPRLRVDVSASALILDEASSFLRRYSVEQAYGSVHIRRCDRINGNEDCTSVDRIYQEIAGNDRFSAWLLFMYAEEGYRQALRERLEPLGRKLLFEDDVALTTRFPKDNYFVYLLSLYLHVGAAALVETHICGKGGNAAVYNHSVAIRHNLSALQGMWLARSSGRERPADAAHWRTSSYLEVEENYEAVCSSKDGKAGLRGRMKTLGAG</sequence>